<dbReference type="GO" id="GO:0006355">
    <property type="term" value="P:regulation of DNA-templated transcription"/>
    <property type="evidence" value="ECO:0007669"/>
    <property type="project" value="InterPro"/>
</dbReference>
<dbReference type="InterPro" id="IPR016032">
    <property type="entry name" value="Sig_transdc_resp-reg_C-effctor"/>
</dbReference>
<keyword evidence="6" id="KW-1185">Reference proteome</keyword>
<dbReference type="CDD" id="cd06170">
    <property type="entry name" value="LuxR_C_like"/>
    <property type="match status" value="1"/>
</dbReference>
<dbReference type="InterPro" id="IPR000792">
    <property type="entry name" value="Tscrpt_reg_LuxR_C"/>
</dbReference>
<dbReference type="PROSITE" id="PS50043">
    <property type="entry name" value="HTH_LUXR_2"/>
    <property type="match status" value="1"/>
</dbReference>
<dbReference type="Pfam" id="PF00196">
    <property type="entry name" value="GerE"/>
    <property type="match status" value="1"/>
</dbReference>
<dbReference type="SUPFAM" id="SSF55781">
    <property type="entry name" value="GAF domain-like"/>
    <property type="match status" value="1"/>
</dbReference>
<feature type="domain" description="HTH luxR-type" evidence="4">
    <location>
        <begin position="295"/>
        <end position="360"/>
    </location>
</feature>
<comment type="caution">
    <text evidence="5">The sequence shown here is derived from an EMBL/GenBank/DDBJ whole genome shotgun (WGS) entry which is preliminary data.</text>
</comment>
<name>A0A7W3Z8F8_9PSEU</name>
<dbReference type="Gene3D" id="3.30.450.40">
    <property type="match status" value="1"/>
</dbReference>
<sequence>MDVENTVSGAAGLGARYRDLCVDVGAALGLDVPVPRLDGPWADEAASVLGRLWNAVLAETLHAADETEIPGARRRELAELLGRIRAAEAELAEARLADRHVLLRRVAASLASVREAKTVDEFLGRVPEAGCRLGFDRVLASRVVDSVWRLHTMCVVHEPRWADEIVAVGKASPPELRGGLIEADVVDRGETRLIFDTQHSQRVDRDLIRVTKSTSYGIAPLTVHGEVVGLLHGDRYHQGRDVDETDRALLTLMAEALSHSLGRLTMLEGLAFLRDTADGLMTRPAALPAPAAPPAPSPRIPLTARENEVMELLAAGRSNRHIARELAITERTAKSHVTQILRKLGVASRTEAIALWLRGGGLS</sequence>
<dbReference type="SUPFAM" id="SSF46894">
    <property type="entry name" value="C-terminal effector domain of the bipartite response regulators"/>
    <property type="match status" value="1"/>
</dbReference>
<gene>
    <name evidence="5" type="ORF">H4281_03285</name>
</gene>
<dbReference type="EMBL" id="JACGZW010000001">
    <property type="protein sequence ID" value="MBB1152145.1"/>
    <property type="molecule type" value="Genomic_DNA"/>
</dbReference>
<dbReference type="Gene3D" id="1.10.10.10">
    <property type="entry name" value="Winged helix-like DNA-binding domain superfamily/Winged helix DNA-binding domain"/>
    <property type="match status" value="1"/>
</dbReference>
<evidence type="ECO:0000313" key="5">
    <source>
        <dbReference type="EMBL" id="MBB1152145.1"/>
    </source>
</evidence>
<keyword evidence="1" id="KW-0805">Transcription regulation</keyword>
<accession>A0A7W3Z8F8</accession>
<dbReference type="RefSeq" id="WP_182889354.1">
    <property type="nucleotide sequence ID" value="NZ_JACGZW010000001.1"/>
</dbReference>
<organism evidence="5 6">
    <name type="scientific">Amycolatopsis dendrobii</name>
    <dbReference type="NCBI Taxonomy" id="2760662"/>
    <lineage>
        <taxon>Bacteria</taxon>
        <taxon>Bacillati</taxon>
        <taxon>Actinomycetota</taxon>
        <taxon>Actinomycetes</taxon>
        <taxon>Pseudonocardiales</taxon>
        <taxon>Pseudonocardiaceae</taxon>
        <taxon>Amycolatopsis</taxon>
    </lineage>
</organism>
<keyword evidence="3" id="KW-0804">Transcription</keyword>
<dbReference type="Pfam" id="PF01590">
    <property type="entry name" value="GAF"/>
    <property type="match status" value="1"/>
</dbReference>
<reference evidence="5 6" key="1">
    <citation type="submission" date="2020-08" db="EMBL/GenBank/DDBJ databases">
        <title>Amycolatopsis sp. nov. DR6-1 isolated from Dendrobium heterocarpum.</title>
        <authorList>
            <person name="Tedsree N."/>
            <person name="Kuncharoen N."/>
            <person name="Likhitwitayawuid K."/>
            <person name="Tanasupawat S."/>
        </authorList>
    </citation>
    <scope>NUCLEOTIDE SEQUENCE [LARGE SCALE GENOMIC DNA]</scope>
    <source>
        <strain evidence="5 6">DR6-1</strain>
    </source>
</reference>
<evidence type="ECO:0000313" key="6">
    <source>
        <dbReference type="Proteomes" id="UP000526734"/>
    </source>
</evidence>
<dbReference type="PANTHER" id="PTHR44688:SF16">
    <property type="entry name" value="DNA-BINDING TRANSCRIPTIONAL ACTIVATOR DEVR_DOSR"/>
    <property type="match status" value="1"/>
</dbReference>
<dbReference type="PANTHER" id="PTHR44688">
    <property type="entry name" value="DNA-BINDING TRANSCRIPTIONAL ACTIVATOR DEVR_DOSR"/>
    <property type="match status" value="1"/>
</dbReference>
<dbReference type="AlphaFoldDB" id="A0A7W3Z8F8"/>
<dbReference type="SMART" id="SM00421">
    <property type="entry name" value="HTH_LUXR"/>
    <property type="match status" value="1"/>
</dbReference>
<dbReference type="Proteomes" id="UP000526734">
    <property type="component" value="Unassembled WGS sequence"/>
</dbReference>
<evidence type="ECO:0000256" key="1">
    <source>
        <dbReference type="ARBA" id="ARBA00023015"/>
    </source>
</evidence>
<dbReference type="InterPro" id="IPR003018">
    <property type="entry name" value="GAF"/>
</dbReference>
<evidence type="ECO:0000256" key="2">
    <source>
        <dbReference type="ARBA" id="ARBA00023125"/>
    </source>
</evidence>
<evidence type="ECO:0000256" key="3">
    <source>
        <dbReference type="ARBA" id="ARBA00023163"/>
    </source>
</evidence>
<dbReference type="InterPro" id="IPR036388">
    <property type="entry name" value="WH-like_DNA-bd_sf"/>
</dbReference>
<dbReference type="SMART" id="SM00065">
    <property type="entry name" value="GAF"/>
    <property type="match status" value="1"/>
</dbReference>
<proteinExistence type="predicted"/>
<keyword evidence="2" id="KW-0238">DNA-binding</keyword>
<protein>
    <submittedName>
        <fullName evidence="5">LuxR family transcriptional regulator</fullName>
    </submittedName>
</protein>
<dbReference type="GO" id="GO:0003677">
    <property type="term" value="F:DNA binding"/>
    <property type="evidence" value="ECO:0007669"/>
    <property type="project" value="UniProtKB-KW"/>
</dbReference>
<dbReference type="InterPro" id="IPR029016">
    <property type="entry name" value="GAF-like_dom_sf"/>
</dbReference>
<dbReference type="PRINTS" id="PR00038">
    <property type="entry name" value="HTHLUXR"/>
</dbReference>
<evidence type="ECO:0000259" key="4">
    <source>
        <dbReference type="PROSITE" id="PS50043"/>
    </source>
</evidence>